<evidence type="ECO:0000313" key="15">
    <source>
        <dbReference type="Proteomes" id="UP000294593"/>
    </source>
</evidence>
<keyword evidence="5 12" id="KW-0812">Transmembrane</keyword>
<dbReference type="CDD" id="cd07328">
    <property type="entry name" value="M48_Ste24p_like"/>
    <property type="match status" value="1"/>
</dbReference>
<dbReference type="PANTHER" id="PTHR43221:SF1">
    <property type="entry name" value="PROTEASE HTPX"/>
    <property type="match status" value="1"/>
</dbReference>
<evidence type="ECO:0000256" key="11">
    <source>
        <dbReference type="ARBA" id="ARBA00023136"/>
    </source>
</evidence>
<dbReference type="InterPro" id="IPR001915">
    <property type="entry name" value="Peptidase_M48"/>
</dbReference>
<dbReference type="OrthoDB" id="9789270at2"/>
<evidence type="ECO:0000256" key="6">
    <source>
        <dbReference type="ARBA" id="ARBA00022723"/>
    </source>
</evidence>
<dbReference type="InterPro" id="IPR050083">
    <property type="entry name" value="HtpX_protease"/>
</dbReference>
<evidence type="ECO:0000256" key="4">
    <source>
        <dbReference type="ARBA" id="ARBA00022670"/>
    </source>
</evidence>
<accession>A0A4R6RNZ1</accession>
<dbReference type="AlphaFoldDB" id="A0A4R6RNZ1"/>
<evidence type="ECO:0000256" key="1">
    <source>
        <dbReference type="ARBA" id="ARBA00001947"/>
    </source>
</evidence>
<evidence type="ECO:0000256" key="3">
    <source>
        <dbReference type="ARBA" id="ARBA00022475"/>
    </source>
</evidence>
<feature type="transmembrane region" description="Helical" evidence="12">
    <location>
        <begin position="66"/>
        <end position="85"/>
    </location>
</feature>
<keyword evidence="7" id="KW-0378">Hydrolase</keyword>
<comment type="cofactor">
    <cofactor evidence="1">
        <name>Zn(2+)</name>
        <dbReference type="ChEBI" id="CHEBI:29105"/>
    </cofactor>
</comment>
<evidence type="ECO:0000256" key="9">
    <source>
        <dbReference type="ARBA" id="ARBA00022989"/>
    </source>
</evidence>
<feature type="domain" description="Peptidase M48" evidence="13">
    <location>
        <begin position="163"/>
        <end position="334"/>
    </location>
</feature>
<evidence type="ECO:0000313" key="14">
    <source>
        <dbReference type="EMBL" id="TDP88334.1"/>
    </source>
</evidence>
<proteinExistence type="predicted"/>
<dbReference type="RefSeq" id="WP_133605956.1">
    <property type="nucleotide sequence ID" value="NZ_SNXW01000001.1"/>
</dbReference>
<dbReference type="GO" id="GO:0046872">
    <property type="term" value="F:metal ion binding"/>
    <property type="evidence" value="ECO:0007669"/>
    <property type="project" value="UniProtKB-KW"/>
</dbReference>
<sequence>MDHADFVHHVRVNEYLSAQDPRGYRRRVALFAALGYAWIAGSLAAAAMVGLWALRHLGSGHARMAWGFVLLGAIGLGWTSLRALWVRLDAQPDGHRLTPEQAPALFKLLAQVRRKVKGPRLDEVWLDDRFNASISQVPRFGLVGAPVNRLRIGLPMMMALDVPRLSAVLAHEYGHLRGNHGRFAAWIYRTRLSWMRMNEHLAEDDGAAAWLNRRFMAWYVPRFLARSFALARQDEYEADRISARLVGAETAGAALVEIEVKSSWMAEHFWRQHWQSATDQPLPQGPLKALRHLLATPPDDAFAHEALRKALRQLSHVDDTHPVLKERLAALSAPARLPTWSRKSALGLLGPQAEAWVQRFDQAWCRDRASTWKAHHQRQQSLKARVQGWRERADSLGSDELTMWATCERRLHSAVDTGALYAQVLSRNPAHAGALRGLLSVREDAPLAERLGWLERLWQAGDDHRSWAARRAVAWLERPAPGIAMDDVGLKLWRQRLKDAQAQDDAVWDALCAPPWFQHLSRHDLNELEVDDVRTALGWHSPIERAWLVTRRLPEHSQRRAYLLFIDCPQLPEAQRPGLCRQLIQQLDLPGPVLPLCADDELKLADIERHSFGPFFGPLPPGPSEQAALRR</sequence>
<evidence type="ECO:0000259" key="13">
    <source>
        <dbReference type="Pfam" id="PF01435"/>
    </source>
</evidence>
<dbReference type="GO" id="GO:0004222">
    <property type="term" value="F:metalloendopeptidase activity"/>
    <property type="evidence" value="ECO:0007669"/>
    <property type="project" value="InterPro"/>
</dbReference>
<dbReference type="GO" id="GO:0005886">
    <property type="term" value="C:plasma membrane"/>
    <property type="evidence" value="ECO:0007669"/>
    <property type="project" value="UniProtKB-SubCell"/>
</dbReference>
<protein>
    <submittedName>
        <fullName evidence="14">Zn-dependent protease with chaperone function</fullName>
    </submittedName>
</protein>
<evidence type="ECO:0000256" key="12">
    <source>
        <dbReference type="SAM" id="Phobius"/>
    </source>
</evidence>
<evidence type="ECO:0000256" key="5">
    <source>
        <dbReference type="ARBA" id="ARBA00022692"/>
    </source>
</evidence>
<keyword evidence="6" id="KW-0479">Metal-binding</keyword>
<dbReference type="PANTHER" id="PTHR43221">
    <property type="entry name" value="PROTEASE HTPX"/>
    <property type="match status" value="1"/>
</dbReference>
<keyword evidence="4 14" id="KW-0645">Protease</keyword>
<name>A0A4R6RNZ1_9BURK</name>
<evidence type="ECO:0000256" key="7">
    <source>
        <dbReference type="ARBA" id="ARBA00022801"/>
    </source>
</evidence>
<dbReference type="GO" id="GO:0006508">
    <property type="term" value="P:proteolysis"/>
    <property type="evidence" value="ECO:0007669"/>
    <property type="project" value="UniProtKB-KW"/>
</dbReference>
<keyword evidence="10" id="KW-0482">Metalloprotease</keyword>
<keyword evidence="11 12" id="KW-0472">Membrane</keyword>
<evidence type="ECO:0000256" key="8">
    <source>
        <dbReference type="ARBA" id="ARBA00022833"/>
    </source>
</evidence>
<dbReference type="Pfam" id="PF01435">
    <property type="entry name" value="Peptidase_M48"/>
    <property type="match status" value="1"/>
</dbReference>
<feature type="transmembrane region" description="Helical" evidence="12">
    <location>
        <begin position="28"/>
        <end position="54"/>
    </location>
</feature>
<keyword evidence="3" id="KW-1003">Cell membrane</keyword>
<organism evidence="14 15">
    <name type="scientific">Aquabacterium commune</name>
    <dbReference type="NCBI Taxonomy" id="70586"/>
    <lineage>
        <taxon>Bacteria</taxon>
        <taxon>Pseudomonadati</taxon>
        <taxon>Pseudomonadota</taxon>
        <taxon>Betaproteobacteria</taxon>
        <taxon>Burkholderiales</taxon>
        <taxon>Aquabacterium</taxon>
    </lineage>
</organism>
<reference evidence="14 15" key="1">
    <citation type="submission" date="2019-03" db="EMBL/GenBank/DDBJ databases">
        <title>Genomic Encyclopedia of Type Strains, Phase IV (KMG-IV): sequencing the most valuable type-strain genomes for metagenomic binning, comparative biology and taxonomic classification.</title>
        <authorList>
            <person name="Goeker M."/>
        </authorList>
    </citation>
    <scope>NUCLEOTIDE SEQUENCE [LARGE SCALE GENOMIC DNA]</scope>
    <source>
        <strain evidence="14 15">DSM 11901</strain>
    </source>
</reference>
<comment type="subcellular location">
    <subcellularLocation>
        <location evidence="2">Cell membrane</location>
        <topology evidence="2">Multi-pass membrane protein</topology>
    </subcellularLocation>
</comment>
<keyword evidence="8" id="KW-0862">Zinc</keyword>
<keyword evidence="9 12" id="KW-1133">Transmembrane helix</keyword>
<dbReference type="Proteomes" id="UP000294593">
    <property type="component" value="Unassembled WGS sequence"/>
</dbReference>
<evidence type="ECO:0000256" key="2">
    <source>
        <dbReference type="ARBA" id="ARBA00004651"/>
    </source>
</evidence>
<dbReference type="EMBL" id="SNXW01000001">
    <property type="protein sequence ID" value="TDP88334.1"/>
    <property type="molecule type" value="Genomic_DNA"/>
</dbReference>
<gene>
    <name evidence="14" type="ORF">EV672_101480</name>
</gene>
<keyword evidence="15" id="KW-1185">Reference proteome</keyword>
<evidence type="ECO:0000256" key="10">
    <source>
        <dbReference type="ARBA" id="ARBA00023049"/>
    </source>
</evidence>
<comment type="caution">
    <text evidence="14">The sequence shown here is derived from an EMBL/GenBank/DDBJ whole genome shotgun (WGS) entry which is preliminary data.</text>
</comment>